<protein>
    <submittedName>
        <fullName evidence="2">Uncharacterized protein</fullName>
    </submittedName>
</protein>
<gene>
    <name evidence="2" type="ORF">HMF3257_05675</name>
</gene>
<evidence type="ECO:0000313" key="3">
    <source>
        <dbReference type="Proteomes" id="UP000249016"/>
    </source>
</evidence>
<dbReference type="EMBL" id="QLII01000001">
    <property type="protein sequence ID" value="RAI73973.1"/>
    <property type="molecule type" value="Genomic_DNA"/>
</dbReference>
<keyword evidence="1" id="KW-0472">Membrane</keyword>
<reference evidence="2 3" key="1">
    <citation type="submission" date="2018-06" db="EMBL/GenBank/DDBJ databases">
        <title>Spirosoma sp. HMF3257 Genome sequencing and assembly.</title>
        <authorList>
            <person name="Kang H."/>
            <person name="Cha I."/>
            <person name="Kim H."/>
            <person name="Kang J."/>
            <person name="Joh K."/>
        </authorList>
    </citation>
    <scope>NUCLEOTIDE SEQUENCE [LARGE SCALE GENOMIC DNA]</scope>
    <source>
        <strain evidence="2 3">HMF3257</strain>
    </source>
</reference>
<comment type="caution">
    <text evidence="2">The sequence shown here is derived from an EMBL/GenBank/DDBJ whole genome shotgun (WGS) entry which is preliminary data.</text>
</comment>
<keyword evidence="3" id="KW-1185">Reference proteome</keyword>
<dbReference type="AlphaFoldDB" id="A0A327NGQ1"/>
<evidence type="ECO:0000313" key="2">
    <source>
        <dbReference type="EMBL" id="RAI73973.1"/>
    </source>
</evidence>
<keyword evidence="1" id="KW-1133">Transmembrane helix</keyword>
<feature type="transmembrane region" description="Helical" evidence="1">
    <location>
        <begin position="12"/>
        <end position="32"/>
    </location>
</feature>
<sequence>MQTFKKVRFYLVWILAAPFILLYLIGVSVFSGQWKLIGIKMQLIQLELYQKFGKECLFIYC</sequence>
<keyword evidence="1" id="KW-0812">Transmembrane</keyword>
<organism evidence="2 3">
    <name type="scientific">Spirosoma telluris</name>
    <dbReference type="NCBI Taxonomy" id="2183553"/>
    <lineage>
        <taxon>Bacteria</taxon>
        <taxon>Pseudomonadati</taxon>
        <taxon>Bacteroidota</taxon>
        <taxon>Cytophagia</taxon>
        <taxon>Cytophagales</taxon>
        <taxon>Cytophagaceae</taxon>
        <taxon>Spirosoma</taxon>
    </lineage>
</organism>
<proteinExistence type="predicted"/>
<accession>A0A327NGQ1</accession>
<name>A0A327NGQ1_9BACT</name>
<evidence type="ECO:0000256" key="1">
    <source>
        <dbReference type="SAM" id="Phobius"/>
    </source>
</evidence>
<dbReference type="Proteomes" id="UP000249016">
    <property type="component" value="Unassembled WGS sequence"/>
</dbReference>